<evidence type="ECO:0000259" key="2">
    <source>
        <dbReference type="Pfam" id="PF20434"/>
    </source>
</evidence>
<dbReference type="GO" id="GO:0004061">
    <property type="term" value="F:arylformamidase activity"/>
    <property type="evidence" value="ECO:0007669"/>
    <property type="project" value="UniProtKB-EC"/>
</dbReference>
<evidence type="ECO:0000256" key="1">
    <source>
        <dbReference type="ARBA" id="ARBA00022801"/>
    </source>
</evidence>
<name>A0A840C3P5_9HYPH</name>
<reference evidence="3 4" key="1">
    <citation type="submission" date="2020-08" db="EMBL/GenBank/DDBJ databases">
        <title>Genomic Encyclopedia of Type Strains, Phase IV (KMG-IV): sequencing the most valuable type-strain genomes for metagenomic binning, comparative biology and taxonomic classification.</title>
        <authorList>
            <person name="Goeker M."/>
        </authorList>
    </citation>
    <scope>NUCLEOTIDE SEQUENCE [LARGE SCALE GENOMIC DNA]</scope>
    <source>
        <strain evidence="3 4">DSM 103737</strain>
    </source>
</reference>
<dbReference type="PANTHER" id="PTHR48081:SF33">
    <property type="entry name" value="KYNURENINE FORMAMIDASE"/>
    <property type="match status" value="1"/>
</dbReference>
<dbReference type="InterPro" id="IPR049492">
    <property type="entry name" value="BD-FAE-like_dom"/>
</dbReference>
<dbReference type="InterPro" id="IPR050300">
    <property type="entry name" value="GDXG_lipolytic_enzyme"/>
</dbReference>
<dbReference type="SUPFAM" id="SSF53474">
    <property type="entry name" value="alpha/beta-Hydrolases"/>
    <property type="match status" value="1"/>
</dbReference>
<dbReference type="RefSeq" id="WP_019400151.1">
    <property type="nucleotide sequence ID" value="NZ_JACIEN010000004.1"/>
</dbReference>
<evidence type="ECO:0000313" key="4">
    <source>
        <dbReference type="Proteomes" id="UP000577362"/>
    </source>
</evidence>
<dbReference type="PANTHER" id="PTHR48081">
    <property type="entry name" value="AB HYDROLASE SUPERFAMILY PROTEIN C4A8.06C"/>
    <property type="match status" value="1"/>
</dbReference>
<comment type="caution">
    <text evidence="3">The sequence shown here is derived from an EMBL/GenBank/DDBJ whole genome shotgun (WGS) entry which is preliminary data.</text>
</comment>
<feature type="domain" description="BD-FAE-like" evidence="2">
    <location>
        <begin position="161"/>
        <end position="264"/>
    </location>
</feature>
<dbReference type="EC" id="3.5.1.9" evidence="3"/>
<gene>
    <name evidence="3" type="ORF">GGR16_003689</name>
</gene>
<dbReference type="InterPro" id="IPR029058">
    <property type="entry name" value="AB_hydrolase_fold"/>
</dbReference>
<sequence>MSASDNDPAPLAAHSSHRDPVAALREALSAILRGLVAAGCGPHHLTGMVWESADPAAFHPARHEVDLTYREVFAGFRPPITLRPGTDDGLTVRASFAPPAAPPAEPVYAGYSLPELARQYSPRLQTDMEALFRQWSRDGEAFRAHHRGLDLAYGPGVYERLDLYRPQGARRAPLWVFLHGGYWQASDKAQHAQFARGMLDAGYAVAMPNYGLAPDTPLRVIVAQVGAALRFLAREADSLGIDAARIHLAGHSAGGHLAAMAALDPRDPPVRSALLLSGLFDLTPLGLLPLGRLLGLDDAALAARLSPLGHPPPRGLRIGVAVGEKESDEFKRQSRVIAEAWGAPAPLIAADRHHFSLLEDLNGGALLDLALATAAD</sequence>
<dbReference type="EMBL" id="JACIEN010000004">
    <property type="protein sequence ID" value="MBB4018642.1"/>
    <property type="molecule type" value="Genomic_DNA"/>
</dbReference>
<proteinExistence type="predicted"/>
<accession>A0A840C3P5</accession>
<dbReference type="AlphaFoldDB" id="A0A840C3P5"/>
<protein>
    <submittedName>
        <fullName evidence="3">Arylformamidase</fullName>
        <ecNumber evidence="3">3.5.1.9</ecNumber>
    </submittedName>
</protein>
<evidence type="ECO:0000313" key="3">
    <source>
        <dbReference type="EMBL" id="MBB4018642.1"/>
    </source>
</evidence>
<keyword evidence="4" id="KW-1185">Reference proteome</keyword>
<keyword evidence="1 3" id="KW-0378">Hydrolase</keyword>
<dbReference type="Gene3D" id="3.40.50.1820">
    <property type="entry name" value="alpha/beta hydrolase"/>
    <property type="match status" value="1"/>
</dbReference>
<dbReference type="Proteomes" id="UP000577362">
    <property type="component" value="Unassembled WGS sequence"/>
</dbReference>
<organism evidence="3 4">
    <name type="scientific">Chelatococcus caeni</name>
    <dbReference type="NCBI Taxonomy" id="1348468"/>
    <lineage>
        <taxon>Bacteria</taxon>
        <taxon>Pseudomonadati</taxon>
        <taxon>Pseudomonadota</taxon>
        <taxon>Alphaproteobacteria</taxon>
        <taxon>Hyphomicrobiales</taxon>
        <taxon>Chelatococcaceae</taxon>
        <taxon>Chelatococcus</taxon>
    </lineage>
</organism>
<dbReference type="Pfam" id="PF20434">
    <property type="entry name" value="BD-FAE"/>
    <property type="match status" value="1"/>
</dbReference>